<feature type="transmembrane region" description="Helical" evidence="1">
    <location>
        <begin position="81"/>
        <end position="101"/>
    </location>
</feature>
<protein>
    <submittedName>
        <fullName evidence="2">RCG30337</fullName>
    </submittedName>
</protein>
<dbReference type="EMBL" id="CH473964">
    <property type="protein sequence ID" value="EDM01636.1"/>
    <property type="molecule type" value="Genomic_DNA"/>
</dbReference>
<dbReference type="Proteomes" id="UP000234681">
    <property type="component" value="Chromosome 4"/>
</dbReference>
<evidence type="ECO:0000313" key="2">
    <source>
        <dbReference type="EMBL" id="EDM01636.1"/>
    </source>
</evidence>
<reference evidence="2 3" key="1">
    <citation type="submission" date="2005-09" db="EMBL/GenBank/DDBJ databases">
        <authorList>
            <person name="Mural R.J."/>
            <person name="Li P.W."/>
            <person name="Adams M.D."/>
            <person name="Amanatides P.G."/>
            <person name="Baden-Tillson H."/>
            <person name="Barnstead M."/>
            <person name="Chin S.H."/>
            <person name="Dew I."/>
            <person name="Evans C.A."/>
            <person name="Ferriera S."/>
            <person name="Flanigan M."/>
            <person name="Fosler C."/>
            <person name="Glodek A."/>
            <person name="Gu Z."/>
            <person name="Holt R.A."/>
            <person name="Jennings D."/>
            <person name="Kraft C.L."/>
            <person name="Lu F."/>
            <person name="Nguyen T."/>
            <person name="Nusskern D.R."/>
            <person name="Pfannkoch C.M."/>
            <person name="Sitter C."/>
            <person name="Sutton G.G."/>
            <person name="Venter J.C."/>
            <person name="Wang Z."/>
            <person name="Woodage T."/>
            <person name="Zheng X.H."/>
            <person name="Zhong F."/>
        </authorList>
    </citation>
    <scope>NUCLEOTIDE SEQUENCE [LARGE SCALE GENOMIC DNA]</scope>
    <source>
        <strain>BN</strain>
        <strain evidence="3">Sprague-Dawley</strain>
    </source>
</reference>
<proteinExistence type="predicted"/>
<keyword evidence="1" id="KW-0812">Transmembrane</keyword>
<organism evidence="2 3">
    <name type="scientific">Rattus norvegicus</name>
    <name type="common">Rat</name>
    <dbReference type="NCBI Taxonomy" id="10116"/>
    <lineage>
        <taxon>Eukaryota</taxon>
        <taxon>Metazoa</taxon>
        <taxon>Chordata</taxon>
        <taxon>Craniata</taxon>
        <taxon>Vertebrata</taxon>
        <taxon>Euteleostomi</taxon>
        <taxon>Mammalia</taxon>
        <taxon>Eutheria</taxon>
        <taxon>Euarchontoglires</taxon>
        <taxon>Glires</taxon>
        <taxon>Rodentia</taxon>
        <taxon>Myomorpha</taxon>
        <taxon>Muroidea</taxon>
        <taxon>Muridae</taxon>
        <taxon>Murinae</taxon>
        <taxon>Rattus</taxon>
    </lineage>
</organism>
<sequence length="116" mass="13005">MSLELPLLCHLFHKNAGPAEAVLSAVSWLDSCNYFQFLNDAQNIMVCSLAPNILRNTAEECVLCVSMGLVETPSTVIMEPLSMLCLFLTFPVYTLFVPYLLCLCPRTDHILCLYLE</sequence>
<name>A6IMF3_RAT</name>
<evidence type="ECO:0000256" key="1">
    <source>
        <dbReference type="SAM" id="Phobius"/>
    </source>
</evidence>
<keyword evidence="1" id="KW-0472">Membrane</keyword>
<evidence type="ECO:0000313" key="3">
    <source>
        <dbReference type="Proteomes" id="UP000234681"/>
    </source>
</evidence>
<keyword evidence="1" id="KW-1133">Transmembrane helix</keyword>
<gene>
    <name evidence="2" type="ORF">rCG_30337</name>
</gene>
<accession>A6IMF3</accession>
<dbReference type="AlphaFoldDB" id="A6IMF3"/>